<dbReference type="PANTHER" id="PTHR10142">
    <property type="entry name" value="DNA REPAIR PROTEIN COMPLEMENTING XP-A CELLS"/>
    <property type="match status" value="1"/>
</dbReference>
<dbReference type="GO" id="GO:1901255">
    <property type="term" value="P:nucleotide-excision repair involved in interstrand cross-link repair"/>
    <property type="evidence" value="ECO:0007669"/>
    <property type="project" value="TreeGrafter"/>
</dbReference>
<protein>
    <recommendedName>
        <fullName evidence="5">F-box domain-containing protein</fullName>
    </recommendedName>
</protein>
<keyword evidence="7" id="KW-1185">Reference proteome</keyword>
<feature type="domain" description="F-box" evidence="5">
    <location>
        <begin position="54"/>
        <end position="100"/>
    </location>
</feature>
<dbReference type="PROSITE" id="PS50181">
    <property type="entry name" value="FBOX"/>
    <property type="match status" value="1"/>
</dbReference>
<keyword evidence="3" id="KW-0539">Nucleus</keyword>
<dbReference type="Pfam" id="PF12937">
    <property type="entry name" value="F-box-like"/>
    <property type="match status" value="1"/>
</dbReference>
<dbReference type="GO" id="GO:0003684">
    <property type="term" value="F:damaged DNA binding"/>
    <property type="evidence" value="ECO:0007669"/>
    <property type="project" value="InterPro"/>
</dbReference>
<dbReference type="InterPro" id="IPR022656">
    <property type="entry name" value="XPA_C"/>
</dbReference>
<evidence type="ECO:0000256" key="2">
    <source>
        <dbReference type="ARBA" id="ARBA00022833"/>
    </source>
</evidence>
<dbReference type="Proteomes" id="UP001212841">
    <property type="component" value="Unassembled WGS sequence"/>
</dbReference>
<sequence length="393" mass="44717">MPCKACAGSDHKTRGSKLCKEYKGRRRIVNPALKDPLPTSQDRPPNNGPLVAAAPTLKDIPDDVKKRIVPYLSGTAIVRLNNICRSWHAAFEDETFWRLLYAKTFNICTEEPPAKKHKKAHPGTSTDANIPRKKWMQKYLADVGRMCLGCHTITDNLCPLSNDRVCPPCRTRLPQYALITKGRAKTEYRLNDTDLASIRYISARNPHFRSAAPMCLYLAKHLQHFAERKHGGPEGLRQARIKAANAKENRSANAAARRDNRRTKLIDALQKRGLELRSDSRLCQAYIRKGKGSIKSIVETMYTMHLLHEHSIYTELLDDSYADVQEEAEYDGKFQLHWEENKETQEGRALELLEQAEKAYKGPADGRQDKICSCGRVNIRHLVLDLYEKGKDE</sequence>
<dbReference type="Gene3D" id="3.90.530.10">
    <property type="entry name" value="XPA C-terminal domain"/>
    <property type="match status" value="1"/>
</dbReference>
<dbReference type="GO" id="GO:0000110">
    <property type="term" value="C:nucleotide-excision repair factor 1 complex"/>
    <property type="evidence" value="ECO:0007669"/>
    <property type="project" value="TreeGrafter"/>
</dbReference>
<organism evidence="6 7">
    <name type="scientific">Rhizophlyctis rosea</name>
    <dbReference type="NCBI Taxonomy" id="64517"/>
    <lineage>
        <taxon>Eukaryota</taxon>
        <taxon>Fungi</taxon>
        <taxon>Fungi incertae sedis</taxon>
        <taxon>Chytridiomycota</taxon>
        <taxon>Chytridiomycota incertae sedis</taxon>
        <taxon>Chytridiomycetes</taxon>
        <taxon>Rhizophlyctidales</taxon>
        <taxon>Rhizophlyctidaceae</taxon>
        <taxon>Rhizophlyctis</taxon>
    </lineage>
</organism>
<dbReference type="GO" id="GO:0070914">
    <property type="term" value="P:UV-damage excision repair"/>
    <property type="evidence" value="ECO:0007669"/>
    <property type="project" value="TreeGrafter"/>
</dbReference>
<gene>
    <name evidence="6" type="ORF">HK097_007175</name>
</gene>
<dbReference type="InterPro" id="IPR001810">
    <property type="entry name" value="F-box_dom"/>
</dbReference>
<dbReference type="EMBL" id="JADGJD010000356">
    <property type="protein sequence ID" value="KAJ3051809.1"/>
    <property type="molecule type" value="Genomic_DNA"/>
</dbReference>
<accession>A0AAD5SDG7</accession>
<proteinExistence type="predicted"/>
<dbReference type="InterPro" id="IPR037129">
    <property type="entry name" value="XPA_sf"/>
</dbReference>
<dbReference type="GO" id="GO:0006284">
    <property type="term" value="P:base-excision repair"/>
    <property type="evidence" value="ECO:0007669"/>
    <property type="project" value="TreeGrafter"/>
</dbReference>
<evidence type="ECO:0000313" key="7">
    <source>
        <dbReference type="Proteomes" id="UP001212841"/>
    </source>
</evidence>
<comment type="subcellular location">
    <subcellularLocation>
        <location evidence="1">Nucleus</location>
    </subcellularLocation>
</comment>
<reference evidence="6" key="1">
    <citation type="submission" date="2020-05" db="EMBL/GenBank/DDBJ databases">
        <title>Phylogenomic resolution of chytrid fungi.</title>
        <authorList>
            <person name="Stajich J.E."/>
            <person name="Amses K."/>
            <person name="Simmons R."/>
            <person name="Seto K."/>
            <person name="Myers J."/>
            <person name="Bonds A."/>
            <person name="Quandt C.A."/>
            <person name="Barry K."/>
            <person name="Liu P."/>
            <person name="Grigoriev I."/>
            <person name="Longcore J.E."/>
            <person name="James T.Y."/>
        </authorList>
    </citation>
    <scope>NUCLEOTIDE SEQUENCE</scope>
    <source>
        <strain evidence="6">JEL0318</strain>
    </source>
</reference>
<keyword evidence="2" id="KW-0862">Zinc</keyword>
<evidence type="ECO:0000313" key="6">
    <source>
        <dbReference type="EMBL" id="KAJ3051809.1"/>
    </source>
</evidence>
<evidence type="ECO:0000256" key="3">
    <source>
        <dbReference type="ARBA" id="ARBA00023242"/>
    </source>
</evidence>
<dbReference type="InterPro" id="IPR009061">
    <property type="entry name" value="DNA-bd_dom_put_sf"/>
</dbReference>
<dbReference type="PANTHER" id="PTHR10142:SF0">
    <property type="entry name" value="DNA REPAIR PROTEIN COMPLEMENTING XP-A CELLS"/>
    <property type="match status" value="1"/>
</dbReference>
<evidence type="ECO:0000256" key="1">
    <source>
        <dbReference type="ARBA" id="ARBA00004123"/>
    </source>
</evidence>
<name>A0AAD5SDG7_9FUNG</name>
<dbReference type="GO" id="GO:0000715">
    <property type="term" value="P:nucleotide-excision repair, DNA damage recognition"/>
    <property type="evidence" value="ECO:0007669"/>
    <property type="project" value="TreeGrafter"/>
</dbReference>
<dbReference type="SUPFAM" id="SSF46955">
    <property type="entry name" value="Putative DNA-binding domain"/>
    <property type="match status" value="1"/>
</dbReference>
<dbReference type="InterPro" id="IPR036047">
    <property type="entry name" value="F-box-like_dom_sf"/>
</dbReference>
<dbReference type="SUPFAM" id="SSF81383">
    <property type="entry name" value="F-box domain"/>
    <property type="match status" value="1"/>
</dbReference>
<feature type="region of interest" description="Disordered" evidence="4">
    <location>
        <begin position="30"/>
        <end position="51"/>
    </location>
</feature>
<dbReference type="AlphaFoldDB" id="A0AAD5SDG7"/>
<dbReference type="Pfam" id="PF05181">
    <property type="entry name" value="XPA_C"/>
    <property type="match status" value="1"/>
</dbReference>
<comment type="caution">
    <text evidence="6">The sequence shown here is derived from an EMBL/GenBank/DDBJ whole genome shotgun (WGS) entry which is preliminary data.</text>
</comment>
<dbReference type="CDD" id="cd21075">
    <property type="entry name" value="DBD_XPA-like"/>
    <property type="match status" value="1"/>
</dbReference>
<dbReference type="InterPro" id="IPR000465">
    <property type="entry name" value="XPA/RAD14"/>
</dbReference>
<dbReference type="Gene3D" id="1.20.1280.50">
    <property type="match status" value="1"/>
</dbReference>
<evidence type="ECO:0000259" key="5">
    <source>
        <dbReference type="PROSITE" id="PS50181"/>
    </source>
</evidence>
<evidence type="ECO:0000256" key="4">
    <source>
        <dbReference type="SAM" id="MobiDB-lite"/>
    </source>
</evidence>